<name>A0ABP1P4D3_XYLVO</name>
<dbReference type="PANTHER" id="PTHR15682">
    <property type="entry name" value="UNHEALTHY RIBOSOME BIOGENESIS PROTEIN 2 HOMOLOG"/>
    <property type="match status" value="1"/>
</dbReference>
<reference evidence="2 3" key="1">
    <citation type="submission" date="2024-08" db="EMBL/GenBank/DDBJ databases">
        <authorList>
            <person name="Will J Nash"/>
            <person name="Angela Man"/>
            <person name="Seanna McTaggart"/>
            <person name="Kendall Baker"/>
            <person name="Tom Barker"/>
            <person name="Leah Catchpole"/>
            <person name="Alex Durrant"/>
            <person name="Karim Gharbi"/>
            <person name="Naomi Irish"/>
            <person name="Gemy Kaithakottil"/>
            <person name="Debby Ku"/>
            <person name="Aaliyah Providence"/>
            <person name="Felix Shaw"/>
            <person name="David Swarbreck"/>
            <person name="Chris Watkins"/>
            <person name="Ann M. McCartney"/>
            <person name="Giulio Formenti"/>
            <person name="Alice Mouton"/>
            <person name="Noel Vella"/>
            <person name="Bjorn M von Reumont"/>
            <person name="Adriana Vella"/>
            <person name="Wilfried Haerty"/>
        </authorList>
    </citation>
    <scope>NUCLEOTIDE SEQUENCE [LARGE SCALE GENOMIC DNA]</scope>
</reference>
<dbReference type="Proteomes" id="UP001642520">
    <property type="component" value="Unassembled WGS sequence"/>
</dbReference>
<dbReference type="PANTHER" id="PTHR15682:SF2">
    <property type="entry name" value="UNHEALTHY RIBOSOME BIOGENESIS PROTEIN 2 HOMOLOG"/>
    <property type="match status" value="1"/>
</dbReference>
<feature type="domain" description="Nucleolar 27S pre-rRNA processing Urb2/Npa2 C-terminal" evidence="1">
    <location>
        <begin position="1080"/>
        <end position="1267"/>
    </location>
</feature>
<evidence type="ECO:0000313" key="3">
    <source>
        <dbReference type="Proteomes" id="UP001642520"/>
    </source>
</evidence>
<accession>A0ABP1P4D3</accession>
<dbReference type="InterPro" id="IPR052609">
    <property type="entry name" value="Ribosome_Biogenesis_Reg"/>
</dbReference>
<evidence type="ECO:0000259" key="1">
    <source>
        <dbReference type="Pfam" id="PF10441"/>
    </source>
</evidence>
<dbReference type="Pfam" id="PF10441">
    <property type="entry name" value="Urb2"/>
    <property type="match status" value="1"/>
</dbReference>
<evidence type="ECO:0000313" key="2">
    <source>
        <dbReference type="EMBL" id="CAL7946230.1"/>
    </source>
</evidence>
<dbReference type="EMBL" id="CAXAJV020001294">
    <property type="protein sequence ID" value="CAL7946230.1"/>
    <property type="molecule type" value="Genomic_DNA"/>
</dbReference>
<gene>
    <name evidence="2" type="ORF">XYLVIOL_LOCUS7673</name>
</gene>
<protein>
    <recommendedName>
        <fullName evidence="1">Nucleolar 27S pre-rRNA processing Urb2/Npa2 C-terminal domain-containing protein</fullName>
    </recommendedName>
</protein>
<sequence length="1268" mass="147530">MALSVELQKRLNSNEEPLPKRIKLAENAFYAVDVPIVHKEDLILRWLCRTCPTEPTVWNSLKNCLKIQNLNIKTDLNKIITEVLVATFENDIQYLQEDIFECCRLLISNNKIQQYYISKPEYLGALMESLLKCVYKIFEHAFDIDEQATKGIDILLINERGGLILTAYNTVISAVENIIQIFKSAFTKDNLRNTFIYYILYPLCAIIDHNRTDNTNKLGVVTHKCIQQLIFGRKYTQSGEFLIHEDIKALENLLSTLTEYSKTKNLQSNIMTFTFFFRVAINTFKTDTTLLDIVLRELIECSEAHKKDIFNSLLKHLNDVTFNFDNKIHNVTLFDYCQNIIDNILVSKDISNVDYDLLAQFCYFNPLIVERRIQDILKKVFVEKSTLKYKNLMISMLDASVHLRQEEKLISSILIALRDCLMHVSTTESNMFFPNEFKEKLMETINNITHSQSVVMLRTLTYHLKTDCLEVLHCNDTCNNLMLQAIIELLITLLDGISIFECRQTSTFYKKFINAFDDLKNVLSLIMEKILCINHDEKTTLLLTAIYSWNEMKTALSYYMPTISSENLGFPISENQWHKLIKRIKKHGSENSKNNMNKLILQQIKMSQNTLNKCSMMLNILIDDLEYCWYLIFEYDAKVLSMLGNEDISKLTYLLLIDMASNADNCNKWINILHRNDLHEDKRFIISLLNSIFTQVGHLSTENVSKSIGKYFNIEILLEAETVESEKINNILMSIKQLFTSKWIQIKDIFLREIEVYLNILLHLPLMFLSSNLRLITFMFIFALRMECDQSNEIVSSCNTIFSDLMERHNIGIFQYLDPFLLLQQVPQSKNFQKVLEVFLRNCSYTILKKLVKYSMQSNKNIFFLLESIEHIKSKLNTDQKIIIKKAERKLIKIAMKILSFKTTTNDIKILNLILRIKILQMKENIDEKLKNITESIIQDIFVNNVTKDTHKVTNELLQDGLQLIIIIFRNKKMFQITDKTVKGVWYALFKHPCIDVLLPLLESSEPKEFSEFLEELHNQLVKAVLNVQENDLKTICIIWNAVLKTNMSNDRSKLRLIAINNLIQTIQAINIPTKFWPNLVKVIQEILITKHLYLPGYIIDMSIILGFKSLEENTILTCNDTLALCNVLLKVRTNLITDRIPSLLVLYKRILSITVHKSKVIIEKSEEHSFRCLALNIEKFTSVLIKLKKDMIRISPYLVADLLELFSESSVPSFVKTSIQNCINQLISICDQHGIALLSRTLPVSMQEIFRTQLDVYNKFHKFSGKI</sequence>
<organism evidence="2 3">
    <name type="scientific">Xylocopa violacea</name>
    <name type="common">Violet carpenter bee</name>
    <name type="synonym">Apis violacea</name>
    <dbReference type="NCBI Taxonomy" id="135666"/>
    <lineage>
        <taxon>Eukaryota</taxon>
        <taxon>Metazoa</taxon>
        <taxon>Ecdysozoa</taxon>
        <taxon>Arthropoda</taxon>
        <taxon>Hexapoda</taxon>
        <taxon>Insecta</taxon>
        <taxon>Pterygota</taxon>
        <taxon>Neoptera</taxon>
        <taxon>Endopterygota</taxon>
        <taxon>Hymenoptera</taxon>
        <taxon>Apocrita</taxon>
        <taxon>Aculeata</taxon>
        <taxon>Apoidea</taxon>
        <taxon>Anthophila</taxon>
        <taxon>Apidae</taxon>
        <taxon>Xylocopa</taxon>
        <taxon>Xylocopa</taxon>
    </lineage>
</organism>
<keyword evidence="3" id="KW-1185">Reference proteome</keyword>
<dbReference type="InterPro" id="IPR018849">
    <property type="entry name" value="Urb2/Npa2_C"/>
</dbReference>
<proteinExistence type="predicted"/>
<comment type="caution">
    <text evidence="2">The sequence shown here is derived from an EMBL/GenBank/DDBJ whole genome shotgun (WGS) entry which is preliminary data.</text>
</comment>